<keyword evidence="1" id="KW-0812">Transmembrane</keyword>
<sequence>MSPQSVKLVFFHYFLVVCVLYNPTDSGAVKLTSENIDMTLASNELVLINFYADWCRFSNILQPIFDEAAEKVQAAFPEPGKVVMGKVDCDRESAVASRFHISKYPTLKVLRNGQPTKREYRGARTVEAFSEFIKKQLEDPIREFQNIKDLEQLDSKKRIVVGYFDRRDMPEYNTFRRVATNLKEDCQFHVGFGEVVQALHPPGHPIIVFRPDVAVSNENDETYTGDLRNFDELNIWVQEKCVPLVREITFENAEELTEEGLPFLILFYAPDDIDSIKDFKAIVQMDLISEKQNVNFLTADGKRFAHPLHHLGKTQADLPLIAIDSFRHMYLFPNFKDIYVPGKLRQFLNDLYSGKLHREFHYGPEKDTVVEAIASDDNNKNQRHRPSQRSRILVPRRTGTRCCATSCSWPLPRWLGLAEFYRGAAPFVFVRFGFILCSFFQFPSLCLCFLYFLCPRCIQLNRFRPFFYRYVGYERFPLGVRNVKFTKSEFSQSIGAGVDRIGEEAEVE</sequence>
<dbReference type="CDD" id="cd03070">
    <property type="entry name" value="PDI_b_ERp44"/>
    <property type="match status" value="1"/>
</dbReference>
<dbReference type="CDD" id="cd02996">
    <property type="entry name" value="PDI_a_ERp44"/>
    <property type="match status" value="1"/>
</dbReference>
<accession>T1DGZ9</accession>
<dbReference type="GO" id="GO:0005793">
    <property type="term" value="C:endoplasmic reticulum-Golgi intermediate compartment"/>
    <property type="evidence" value="ECO:0007669"/>
    <property type="project" value="TreeGrafter"/>
</dbReference>
<dbReference type="InterPro" id="IPR013766">
    <property type="entry name" value="Thioredoxin_domain"/>
</dbReference>
<dbReference type="VEuPathDB" id="VectorBase:AAQUA_009518"/>
<feature type="signal peptide" evidence="2">
    <location>
        <begin position="1"/>
        <end position="26"/>
    </location>
</feature>
<name>T1DGZ9_ANOAQ</name>
<dbReference type="PANTHER" id="PTHR46295:SF1">
    <property type="entry name" value="ENDOPLASMIC RETICULUM RESIDENT PROTEIN 44"/>
    <property type="match status" value="1"/>
</dbReference>
<dbReference type="EMBL" id="GAMD01002571">
    <property type="protein sequence ID" value="JAA99019.1"/>
    <property type="molecule type" value="mRNA"/>
</dbReference>
<dbReference type="Pfam" id="PF13848">
    <property type="entry name" value="Thioredoxin_6"/>
    <property type="match status" value="1"/>
</dbReference>
<dbReference type="FunFam" id="3.40.30.10:FF:000074">
    <property type="entry name" value="endoplasmic reticulum resident protein 44"/>
    <property type="match status" value="1"/>
</dbReference>
<evidence type="ECO:0000256" key="2">
    <source>
        <dbReference type="SAM" id="SignalP"/>
    </source>
</evidence>
<dbReference type="GO" id="GO:0005789">
    <property type="term" value="C:endoplasmic reticulum membrane"/>
    <property type="evidence" value="ECO:0007669"/>
    <property type="project" value="TreeGrafter"/>
</dbReference>
<dbReference type="Gene3D" id="3.40.30.10">
    <property type="entry name" value="Glutaredoxin"/>
    <property type="match status" value="3"/>
</dbReference>
<reference evidence="4" key="1">
    <citation type="submission" date="2013-07" db="EMBL/GenBank/DDBJ databases">
        <title>Transcriptome sequencing and developmental regulation of gene expression in Anopheles aquasalis.</title>
        <authorList>
            <consortium name="Brazilian Malaria Network (MCT/CNPq/MS/SCTIE/DECIT/PRONEX 555648/2009-5) and Research Network on Bioactive Molecules from Arthropod Vectors (NAP-MOBIARVE"/>
            <consortium name="University of Sao Paulo)"/>
            <person name="Marinotti O."/>
            <person name="Ribeiro J.M.C."/>
            <person name="Costa-da-Silva A.L."/>
            <person name="Silva M.C.P."/>
            <person name="Lopes A.R."/>
            <person name="Barros M.S."/>
            <person name="Sa-Nunes A."/>
            <person name="Konjin B.B."/>
            <person name="Carvalho E."/>
            <person name="Suesdek L."/>
            <person name="Silva-Neto M.A.C."/>
            <person name="Capurro M.L."/>
        </authorList>
    </citation>
    <scope>NUCLEOTIDE SEQUENCE</scope>
    <source>
        <tissue evidence="4">Whole body</tissue>
    </source>
</reference>
<feature type="transmembrane region" description="Helical" evidence="1">
    <location>
        <begin position="432"/>
        <end position="454"/>
    </location>
</feature>
<dbReference type="SUPFAM" id="SSF52833">
    <property type="entry name" value="Thioredoxin-like"/>
    <property type="match status" value="3"/>
</dbReference>
<dbReference type="GO" id="GO:0006457">
    <property type="term" value="P:protein folding"/>
    <property type="evidence" value="ECO:0007669"/>
    <property type="project" value="TreeGrafter"/>
</dbReference>
<dbReference type="InterPro" id="IPR041862">
    <property type="entry name" value="ERp44_PDI_b_2"/>
</dbReference>
<feature type="domain" description="Thioredoxin" evidence="3">
    <location>
        <begin position="22"/>
        <end position="138"/>
    </location>
</feature>
<protein>
    <submittedName>
        <fullName evidence="4">Putative thiol-disulfide isomerase and thioredoxin</fullName>
    </submittedName>
</protein>
<keyword evidence="2" id="KW-0732">Signal</keyword>
<dbReference type="AlphaFoldDB" id="T1DGZ9"/>
<dbReference type="InterPro" id="IPR036249">
    <property type="entry name" value="Thioredoxin-like_sf"/>
</dbReference>
<feature type="chain" id="PRO_5004574715" evidence="2">
    <location>
        <begin position="27"/>
        <end position="508"/>
    </location>
</feature>
<proteinExistence type="evidence at transcript level"/>
<dbReference type="PANTHER" id="PTHR46295">
    <property type="entry name" value="ENDOPLASMIC RETICULUM RESIDENT PROTEIN 44"/>
    <property type="match status" value="1"/>
</dbReference>
<dbReference type="CDD" id="cd03072">
    <property type="entry name" value="PDI_b'_ERp44"/>
    <property type="match status" value="1"/>
</dbReference>
<dbReference type="GO" id="GO:0003756">
    <property type="term" value="F:protein disulfide isomerase activity"/>
    <property type="evidence" value="ECO:0007669"/>
    <property type="project" value="TreeGrafter"/>
</dbReference>
<evidence type="ECO:0000313" key="4">
    <source>
        <dbReference type="EMBL" id="JAA99019.1"/>
    </source>
</evidence>
<dbReference type="InterPro" id="IPR052643">
    <property type="entry name" value="ERP44"/>
</dbReference>
<dbReference type="Pfam" id="PF00085">
    <property type="entry name" value="Thioredoxin"/>
    <property type="match status" value="1"/>
</dbReference>
<evidence type="ECO:0000256" key="1">
    <source>
        <dbReference type="SAM" id="Phobius"/>
    </source>
</evidence>
<keyword evidence="1" id="KW-1133">Transmembrane helix</keyword>
<evidence type="ECO:0000259" key="3">
    <source>
        <dbReference type="PROSITE" id="PS51352"/>
    </source>
</evidence>
<dbReference type="InterPro" id="IPR041870">
    <property type="entry name" value="ERp44_PDI_b_1"/>
</dbReference>
<dbReference type="PROSITE" id="PS51352">
    <property type="entry name" value="THIOREDOXIN_2"/>
    <property type="match status" value="1"/>
</dbReference>
<keyword evidence="4" id="KW-0413">Isomerase</keyword>
<organism evidence="4">
    <name type="scientific">Anopheles aquasalis</name>
    <name type="common">Malaria mosquito</name>
    <dbReference type="NCBI Taxonomy" id="42839"/>
    <lineage>
        <taxon>Eukaryota</taxon>
        <taxon>Metazoa</taxon>
        <taxon>Ecdysozoa</taxon>
        <taxon>Arthropoda</taxon>
        <taxon>Hexapoda</taxon>
        <taxon>Insecta</taxon>
        <taxon>Pterygota</taxon>
        <taxon>Neoptera</taxon>
        <taxon>Endopterygota</taxon>
        <taxon>Diptera</taxon>
        <taxon>Nematocera</taxon>
        <taxon>Culicoidea</taxon>
        <taxon>Culicidae</taxon>
        <taxon>Anophelinae</taxon>
        <taxon>Anopheles</taxon>
    </lineage>
</organism>
<keyword evidence="1" id="KW-0472">Membrane</keyword>